<evidence type="ECO:0000313" key="3">
    <source>
        <dbReference type="Proteomes" id="UP001266305"/>
    </source>
</evidence>
<feature type="region of interest" description="Disordered" evidence="1">
    <location>
        <begin position="217"/>
        <end position="248"/>
    </location>
</feature>
<feature type="compositionally biased region" description="Gly residues" evidence="1">
    <location>
        <begin position="219"/>
        <end position="228"/>
    </location>
</feature>
<protein>
    <submittedName>
        <fullName evidence="2">Uncharacterized protein</fullName>
    </submittedName>
</protein>
<accession>A0ABQ9WEE6</accession>
<feature type="compositionally biased region" description="Basic residues" evidence="1">
    <location>
        <begin position="35"/>
        <end position="48"/>
    </location>
</feature>
<proteinExistence type="predicted"/>
<evidence type="ECO:0000256" key="1">
    <source>
        <dbReference type="SAM" id="MobiDB-lite"/>
    </source>
</evidence>
<gene>
    <name evidence="2" type="ORF">P7K49_001403</name>
</gene>
<feature type="compositionally biased region" description="Pro residues" evidence="1">
    <location>
        <begin position="238"/>
        <end position="248"/>
    </location>
</feature>
<feature type="compositionally biased region" description="Basic residues" evidence="1">
    <location>
        <begin position="137"/>
        <end position="148"/>
    </location>
</feature>
<sequence length="248" mass="26152">MLKKIIPPGGAPAPASQASSAAGWCAVSVSLPTRGRQRGPTRLGRPRVRRSEAGLSSKWGGAGRSGAGPSRAGRGLEVIPETRGGSRGAGKPKGQWWRRRRELGPEARGRAVGPRNEVSAGPAGSGRDRFRAGAAHLGHRRDRSRGRGSNRLGASSLQPQGLAPAPTPGNWAGRRGSWSSRALRFKSLKGPGSLRARQDIHFGLRKLCAVGEMQQRGLDAGGRCGPGSGSRYQRDRPQPPPTARDPLK</sequence>
<reference evidence="2 3" key="1">
    <citation type="submission" date="2023-05" db="EMBL/GenBank/DDBJ databases">
        <title>B98-5 Cell Line De Novo Hybrid Assembly: An Optical Mapping Approach.</title>
        <authorList>
            <person name="Kananen K."/>
            <person name="Auerbach J.A."/>
            <person name="Kautto E."/>
            <person name="Blachly J.S."/>
        </authorList>
    </citation>
    <scope>NUCLEOTIDE SEQUENCE [LARGE SCALE GENOMIC DNA]</scope>
    <source>
        <strain evidence="2">B95-8</strain>
        <tissue evidence="2">Cell line</tissue>
    </source>
</reference>
<dbReference type="Proteomes" id="UP001266305">
    <property type="component" value="Unassembled WGS sequence"/>
</dbReference>
<feature type="region of interest" description="Disordered" evidence="1">
    <location>
        <begin position="1"/>
        <end position="177"/>
    </location>
</feature>
<dbReference type="EMBL" id="JASSZA010000001">
    <property type="protein sequence ID" value="KAK2120017.1"/>
    <property type="molecule type" value="Genomic_DNA"/>
</dbReference>
<keyword evidence="3" id="KW-1185">Reference proteome</keyword>
<comment type="caution">
    <text evidence="2">The sequence shown here is derived from an EMBL/GenBank/DDBJ whole genome shotgun (WGS) entry which is preliminary data.</text>
</comment>
<feature type="compositionally biased region" description="Low complexity" evidence="1">
    <location>
        <begin position="12"/>
        <end position="23"/>
    </location>
</feature>
<evidence type="ECO:0000313" key="2">
    <source>
        <dbReference type="EMBL" id="KAK2120017.1"/>
    </source>
</evidence>
<organism evidence="2 3">
    <name type="scientific">Saguinus oedipus</name>
    <name type="common">Cotton-top tamarin</name>
    <name type="synonym">Oedipomidas oedipus</name>
    <dbReference type="NCBI Taxonomy" id="9490"/>
    <lineage>
        <taxon>Eukaryota</taxon>
        <taxon>Metazoa</taxon>
        <taxon>Chordata</taxon>
        <taxon>Craniata</taxon>
        <taxon>Vertebrata</taxon>
        <taxon>Euteleostomi</taxon>
        <taxon>Mammalia</taxon>
        <taxon>Eutheria</taxon>
        <taxon>Euarchontoglires</taxon>
        <taxon>Primates</taxon>
        <taxon>Haplorrhini</taxon>
        <taxon>Platyrrhini</taxon>
        <taxon>Cebidae</taxon>
        <taxon>Callitrichinae</taxon>
        <taxon>Saguinus</taxon>
    </lineage>
</organism>
<name>A0ABQ9WEE6_SAGOE</name>